<keyword evidence="2" id="KW-1133">Transmembrane helix</keyword>
<feature type="transmembrane region" description="Helical" evidence="2">
    <location>
        <begin position="88"/>
        <end position="106"/>
    </location>
</feature>
<comment type="caution">
    <text evidence="3">The sequence shown here is derived from an EMBL/GenBank/DDBJ whole genome shotgun (WGS) entry which is preliminary data.</text>
</comment>
<evidence type="ECO:0000313" key="3">
    <source>
        <dbReference type="EMBL" id="GMA39716.1"/>
    </source>
</evidence>
<evidence type="ECO:0000256" key="2">
    <source>
        <dbReference type="SAM" id="Phobius"/>
    </source>
</evidence>
<keyword evidence="4" id="KW-1185">Reference proteome</keyword>
<keyword evidence="2" id="KW-0812">Transmembrane</keyword>
<feature type="region of interest" description="Disordered" evidence="1">
    <location>
        <begin position="1"/>
        <end position="41"/>
    </location>
</feature>
<keyword evidence="2" id="KW-0472">Membrane</keyword>
<dbReference type="Proteomes" id="UP001157126">
    <property type="component" value="Unassembled WGS sequence"/>
</dbReference>
<feature type="transmembrane region" description="Helical" evidence="2">
    <location>
        <begin position="129"/>
        <end position="151"/>
    </location>
</feature>
<dbReference type="Pfam" id="PF09656">
    <property type="entry name" value="PGPGW"/>
    <property type="match status" value="1"/>
</dbReference>
<organism evidence="3 4">
    <name type="scientific">Mobilicoccus caccae</name>
    <dbReference type="NCBI Taxonomy" id="1859295"/>
    <lineage>
        <taxon>Bacteria</taxon>
        <taxon>Bacillati</taxon>
        <taxon>Actinomycetota</taxon>
        <taxon>Actinomycetes</taxon>
        <taxon>Micrococcales</taxon>
        <taxon>Dermatophilaceae</taxon>
        <taxon>Mobilicoccus</taxon>
    </lineage>
</organism>
<sequence>MTEMRTGGTDTASPTPPAEGAEPAGRTRKRRWRTGSTSTGIKRPRDWEWRRRIRANPQSLRIYRIVIATIGFVIVAVGLALVPLPGPGWVIVFIGVSIWASEFHWARRLHGYGVGKVIEWNAWVQQQSLWIRGGIVLLTCLFVNAVLWTTLKLSGIPAWVPDEVTTFMQAHLAL</sequence>
<dbReference type="NCBIfam" id="TIGR02611">
    <property type="entry name" value="TIGR02611 family protein"/>
    <property type="match status" value="1"/>
</dbReference>
<reference evidence="4" key="1">
    <citation type="journal article" date="2019" name="Int. J. Syst. Evol. Microbiol.">
        <title>The Global Catalogue of Microorganisms (GCM) 10K type strain sequencing project: providing services to taxonomists for standard genome sequencing and annotation.</title>
        <authorList>
            <consortium name="The Broad Institute Genomics Platform"/>
            <consortium name="The Broad Institute Genome Sequencing Center for Infectious Disease"/>
            <person name="Wu L."/>
            <person name="Ma J."/>
        </authorList>
    </citation>
    <scope>NUCLEOTIDE SEQUENCE [LARGE SCALE GENOMIC DNA]</scope>
    <source>
        <strain evidence="4">NBRC 113072</strain>
    </source>
</reference>
<dbReference type="InterPro" id="IPR019099">
    <property type="entry name" value="Uncharacterised_PGPGW_TM"/>
</dbReference>
<dbReference type="EMBL" id="BSUO01000001">
    <property type="protein sequence ID" value="GMA39716.1"/>
    <property type="molecule type" value="Genomic_DNA"/>
</dbReference>
<accession>A0ABQ6IPN0</accession>
<proteinExistence type="predicted"/>
<evidence type="ECO:0000313" key="4">
    <source>
        <dbReference type="Proteomes" id="UP001157126"/>
    </source>
</evidence>
<gene>
    <name evidence="3" type="ORF">GCM10025883_17610</name>
</gene>
<dbReference type="InterPro" id="IPR013434">
    <property type="entry name" value="CHP02611"/>
</dbReference>
<protein>
    <recommendedName>
        <fullName evidence="5">TIGR02611 family protein</fullName>
    </recommendedName>
</protein>
<feature type="transmembrane region" description="Helical" evidence="2">
    <location>
        <begin position="62"/>
        <end position="82"/>
    </location>
</feature>
<evidence type="ECO:0008006" key="5">
    <source>
        <dbReference type="Google" id="ProtNLM"/>
    </source>
</evidence>
<dbReference type="RefSeq" id="WP_284303552.1">
    <property type="nucleotide sequence ID" value="NZ_BSUO01000001.1"/>
</dbReference>
<name>A0ABQ6IPN0_9MICO</name>
<evidence type="ECO:0000256" key="1">
    <source>
        <dbReference type="SAM" id="MobiDB-lite"/>
    </source>
</evidence>